<protein>
    <recommendedName>
        <fullName evidence="3">EGF-like domain-containing protein</fullName>
    </recommendedName>
</protein>
<keyword evidence="2" id="KW-1185">Reference proteome</keyword>
<name>A0ABQ9DYX1_TEGGR</name>
<dbReference type="Proteomes" id="UP001217089">
    <property type="component" value="Unassembled WGS sequence"/>
</dbReference>
<evidence type="ECO:0008006" key="3">
    <source>
        <dbReference type="Google" id="ProtNLM"/>
    </source>
</evidence>
<evidence type="ECO:0000313" key="2">
    <source>
        <dbReference type="Proteomes" id="UP001217089"/>
    </source>
</evidence>
<comment type="caution">
    <text evidence="1">The sequence shown here is derived from an EMBL/GenBank/DDBJ whole genome shotgun (WGS) entry which is preliminary data.</text>
</comment>
<accession>A0ABQ9DYX1</accession>
<dbReference type="EMBL" id="JARBDR010000923">
    <property type="protein sequence ID" value="KAJ8297391.1"/>
    <property type="molecule type" value="Genomic_DNA"/>
</dbReference>
<organism evidence="1 2">
    <name type="scientific">Tegillarca granosa</name>
    <name type="common">Malaysian cockle</name>
    <name type="synonym">Anadara granosa</name>
    <dbReference type="NCBI Taxonomy" id="220873"/>
    <lineage>
        <taxon>Eukaryota</taxon>
        <taxon>Metazoa</taxon>
        <taxon>Spiralia</taxon>
        <taxon>Lophotrochozoa</taxon>
        <taxon>Mollusca</taxon>
        <taxon>Bivalvia</taxon>
        <taxon>Autobranchia</taxon>
        <taxon>Pteriomorphia</taxon>
        <taxon>Arcoida</taxon>
        <taxon>Arcoidea</taxon>
        <taxon>Arcidae</taxon>
        <taxon>Tegillarca</taxon>
    </lineage>
</organism>
<proteinExistence type="predicted"/>
<sequence>MSTRCNGTNICECQSGYIPSRSGQYCKQQPILGTLYSLLGEECDGVKKLCVDINTVCNTSANKPVCVCNNGFRRARKEEKNAYPFNIVQCVPNEFKLDLLIT</sequence>
<evidence type="ECO:0000313" key="1">
    <source>
        <dbReference type="EMBL" id="KAJ8297391.1"/>
    </source>
</evidence>
<reference evidence="1 2" key="1">
    <citation type="submission" date="2022-12" db="EMBL/GenBank/DDBJ databases">
        <title>Chromosome-level genome of Tegillarca granosa.</title>
        <authorList>
            <person name="Kim J."/>
        </authorList>
    </citation>
    <scope>NUCLEOTIDE SEQUENCE [LARGE SCALE GENOMIC DNA]</scope>
    <source>
        <strain evidence="1">Teg-2019</strain>
        <tissue evidence="1">Adductor muscle</tissue>
    </source>
</reference>
<gene>
    <name evidence="1" type="ORF">KUTeg_023922</name>
</gene>